<comment type="caution">
    <text evidence="4">The sequence shown here is derived from an EMBL/GenBank/DDBJ whole genome shotgun (WGS) entry which is preliminary data.</text>
</comment>
<evidence type="ECO:0000259" key="3">
    <source>
        <dbReference type="PROSITE" id="PS50943"/>
    </source>
</evidence>
<dbReference type="CDD" id="cd00093">
    <property type="entry name" value="HTH_XRE"/>
    <property type="match status" value="1"/>
</dbReference>
<evidence type="ECO:0000313" key="4">
    <source>
        <dbReference type="EMBL" id="TDD10604.1"/>
    </source>
</evidence>
<dbReference type="SUPFAM" id="SSF47413">
    <property type="entry name" value="lambda repressor-like DNA-binding domains"/>
    <property type="match status" value="1"/>
</dbReference>
<dbReference type="PANTHER" id="PTHR43236:SF1">
    <property type="entry name" value="BLL7220 PROTEIN"/>
    <property type="match status" value="1"/>
</dbReference>
<protein>
    <submittedName>
        <fullName evidence="4">ImmA/IrrE family metallo-endopeptidase</fullName>
    </submittedName>
</protein>
<dbReference type="InterPro" id="IPR001387">
    <property type="entry name" value="Cro/C1-type_HTH"/>
</dbReference>
<organism evidence="4 5">
    <name type="scientific">Saccharopolyspora terrae</name>
    <dbReference type="NCBI Taxonomy" id="2530384"/>
    <lineage>
        <taxon>Bacteria</taxon>
        <taxon>Bacillati</taxon>
        <taxon>Actinomycetota</taxon>
        <taxon>Actinomycetes</taxon>
        <taxon>Pseudonocardiales</taxon>
        <taxon>Pseudonocardiaceae</taxon>
        <taxon>Saccharopolyspora</taxon>
    </lineage>
</organism>
<evidence type="ECO:0000256" key="1">
    <source>
        <dbReference type="ARBA" id="ARBA00007227"/>
    </source>
</evidence>
<sequence length="376" mass="41889">MLAVSPGERLRTLRHLLGFTQAELAKVTGVQQSWISEVEGLSREPAIERLELIAEVTATPIEFFYIQPKDVPLDSLRFRKKASASKVVTQRVHALYGESYRVSDTLISEEGYPTPPLPFATEEEVTQDRIQELASQAREALRLAPDKPIPNLTRAMERAGIAVAPFVLPNDTNGSSSTCGHDGLSYWGGVGETALVGYFPGQPGDRERFTLAHELGHLVLHTFRPFAMEAEMEAHNFASALLVPQKRALRDINERKTLTDYARMKATWGVSIQSLIKLGHTLDLVSEKRYRSLYVQLSAKGWRKEEPVAVGNESPVLLQKLLYRRFGDRPYAPGSHHLAFPVSLLRSIIPPPKKQRPKSAGPKNRSLAVVKDISAR</sequence>
<dbReference type="PROSITE" id="PS50943">
    <property type="entry name" value="HTH_CROC1"/>
    <property type="match status" value="1"/>
</dbReference>
<dbReference type="Gene3D" id="1.10.260.40">
    <property type="entry name" value="lambda repressor-like DNA-binding domains"/>
    <property type="match status" value="1"/>
</dbReference>
<proteinExistence type="inferred from homology"/>
<dbReference type="InterPro" id="IPR052345">
    <property type="entry name" value="Rad_response_metalloprotease"/>
</dbReference>
<dbReference type="PANTHER" id="PTHR43236">
    <property type="entry name" value="ANTITOXIN HIGA1"/>
    <property type="match status" value="1"/>
</dbReference>
<accession>A0A4R4W4V4</accession>
<dbReference type="InterPro" id="IPR010982">
    <property type="entry name" value="Lambda_DNA-bd_dom_sf"/>
</dbReference>
<dbReference type="GO" id="GO:0003677">
    <property type="term" value="F:DNA binding"/>
    <property type="evidence" value="ECO:0007669"/>
    <property type="project" value="InterPro"/>
</dbReference>
<evidence type="ECO:0000313" key="5">
    <source>
        <dbReference type="Proteomes" id="UP000295674"/>
    </source>
</evidence>
<dbReference type="InterPro" id="IPR010359">
    <property type="entry name" value="IrrE_HExxH"/>
</dbReference>
<feature type="domain" description="HTH cro/C1-type" evidence="3">
    <location>
        <begin position="10"/>
        <end position="64"/>
    </location>
</feature>
<dbReference type="OrthoDB" id="9794834at2"/>
<dbReference type="Pfam" id="PF06114">
    <property type="entry name" value="Peptidase_M78"/>
    <property type="match status" value="1"/>
</dbReference>
<reference evidence="4 5" key="1">
    <citation type="submission" date="2019-03" db="EMBL/GenBank/DDBJ databases">
        <title>Draft genome sequences of novel Actinobacteria.</title>
        <authorList>
            <person name="Sahin N."/>
            <person name="Ay H."/>
            <person name="Saygin H."/>
        </authorList>
    </citation>
    <scope>NUCLEOTIDE SEQUENCE [LARGE SCALE GENOMIC DNA]</scope>
    <source>
        <strain evidence="4 5">16K309</strain>
    </source>
</reference>
<dbReference type="RefSeq" id="WP_132671902.1">
    <property type="nucleotide sequence ID" value="NZ_SMKS01000001.1"/>
</dbReference>
<dbReference type="EMBL" id="SMKS01000001">
    <property type="protein sequence ID" value="TDD10604.1"/>
    <property type="molecule type" value="Genomic_DNA"/>
</dbReference>
<gene>
    <name evidence="4" type="ORF">E1181_00835</name>
</gene>
<comment type="similarity">
    <text evidence="1">Belongs to the short-chain fatty acyl-CoA assimilation regulator (ScfR) family.</text>
</comment>
<dbReference type="Pfam" id="PF13560">
    <property type="entry name" value="HTH_31"/>
    <property type="match status" value="1"/>
</dbReference>
<name>A0A4R4W4V4_9PSEU</name>
<feature type="region of interest" description="Disordered" evidence="2">
    <location>
        <begin position="351"/>
        <end position="376"/>
    </location>
</feature>
<evidence type="ECO:0000256" key="2">
    <source>
        <dbReference type="SAM" id="MobiDB-lite"/>
    </source>
</evidence>
<dbReference type="SMART" id="SM00530">
    <property type="entry name" value="HTH_XRE"/>
    <property type="match status" value="1"/>
</dbReference>
<dbReference type="Proteomes" id="UP000295674">
    <property type="component" value="Unassembled WGS sequence"/>
</dbReference>
<dbReference type="AlphaFoldDB" id="A0A4R4W4V4"/>
<dbReference type="Gene3D" id="1.10.10.2910">
    <property type="match status" value="1"/>
</dbReference>
<keyword evidence="5" id="KW-1185">Reference proteome</keyword>